<protein>
    <submittedName>
        <fullName evidence="2">Flp family type IVb pilin</fullName>
    </submittedName>
</protein>
<keyword evidence="3" id="KW-1185">Reference proteome</keyword>
<evidence type="ECO:0000256" key="1">
    <source>
        <dbReference type="SAM" id="Phobius"/>
    </source>
</evidence>
<dbReference type="InterPro" id="IPR007047">
    <property type="entry name" value="Flp_Fap"/>
</dbReference>
<keyword evidence="1" id="KW-0472">Membrane</keyword>
<accession>A0ABU5IIT6</accession>
<keyword evidence="1" id="KW-0812">Transmembrane</keyword>
<feature type="transmembrane region" description="Helical" evidence="1">
    <location>
        <begin position="20"/>
        <end position="40"/>
    </location>
</feature>
<name>A0ABU5IIT6_9BURK</name>
<organism evidence="2 3">
    <name type="scientific">Azohydromonas lata</name>
    <dbReference type="NCBI Taxonomy" id="45677"/>
    <lineage>
        <taxon>Bacteria</taxon>
        <taxon>Pseudomonadati</taxon>
        <taxon>Pseudomonadota</taxon>
        <taxon>Betaproteobacteria</taxon>
        <taxon>Burkholderiales</taxon>
        <taxon>Sphaerotilaceae</taxon>
        <taxon>Azohydromonas</taxon>
    </lineage>
</organism>
<proteinExistence type="predicted"/>
<sequence>MNFINSIKRFVRDEDGISTVEYGLVLALVGVVVAAGLGTLGGNINSSIEALAQTVSGLF</sequence>
<evidence type="ECO:0000313" key="3">
    <source>
        <dbReference type="Proteomes" id="UP001293718"/>
    </source>
</evidence>
<dbReference type="Pfam" id="PF04964">
    <property type="entry name" value="Flp_Fap"/>
    <property type="match status" value="1"/>
</dbReference>
<reference evidence="2 3" key="1">
    <citation type="submission" date="2023-11" db="EMBL/GenBank/DDBJ databases">
        <title>Draft genome of Azohydromonas lata strain H1 (DSM1123), a polyhydroxyalkanoate producer.</title>
        <authorList>
            <person name="Traversa D."/>
            <person name="D'Addabbo P."/>
            <person name="Pazzani C."/>
            <person name="Manzari C."/>
            <person name="Chiara M."/>
            <person name="Scrascia M."/>
        </authorList>
    </citation>
    <scope>NUCLEOTIDE SEQUENCE [LARGE SCALE GENOMIC DNA]</scope>
    <source>
        <strain evidence="2 3">H1</strain>
    </source>
</reference>
<dbReference type="Proteomes" id="UP001293718">
    <property type="component" value="Unassembled WGS sequence"/>
</dbReference>
<evidence type="ECO:0000313" key="2">
    <source>
        <dbReference type="EMBL" id="MDZ5458859.1"/>
    </source>
</evidence>
<keyword evidence="1" id="KW-1133">Transmembrane helix</keyword>
<gene>
    <name evidence="2" type="ORF">SM757_19945</name>
</gene>
<dbReference type="RefSeq" id="WP_322466825.1">
    <property type="nucleotide sequence ID" value="NZ_JAXOJX010000035.1"/>
</dbReference>
<dbReference type="EMBL" id="JAXOJX010000035">
    <property type="protein sequence ID" value="MDZ5458859.1"/>
    <property type="molecule type" value="Genomic_DNA"/>
</dbReference>
<comment type="caution">
    <text evidence="2">The sequence shown here is derived from an EMBL/GenBank/DDBJ whole genome shotgun (WGS) entry which is preliminary data.</text>
</comment>